<sequence>MTFLVDPIAVDAAVSQIVDWQSHYAGGASWLLVDAALGESDRAISLAKSWGWQTYPVFARSRLAAFGDKGPHLVSLPREADELNDRLTRLLLVHAATPAFSWLYSGKPADEICAALSVLGLVRIDGDLALHCRFADTCVLTALWAVLTDEQRSWLAPTITAWSCPDRAGGVLELDVGHAMPDQPAMPLPEILELDAKQFATVLDASEPDTVFSALQETTPELVPDGVRRSELHRQIVQALGQATELHVTQAPDRLQFVVLSLQCGEEFYRHPVLAQTWAEVAQGAGLEALMQQWPAEVWEAFAPVEADIGALGVLERDR</sequence>
<reference evidence="2" key="2">
    <citation type="submission" date="2010-02" db="EMBL/GenBank/DDBJ databases">
        <authorList>
            <person name="Genoscope - CEA"/>
        </authorList>
    </citation>
    <scope>NUCLEOTIDE SEQUENCE</scope>
    <source>
        <strain evidence="2">CFBP2957</strain>
        <plasmid evidence="2">RCFBPv3_mp</plasmid>
    </source>
</reference>
<proteinExistence type="predicted"/>
<dbReference type="RefSeq" id="WP_013208796.1">
    <property type="nucleotide sequence ID" value="NC_014309.1"/>
</dbReference>
<dbReference type="EMBL" id="FP885907">
    <property type="protein sequence ID" value="CBJ54325.1"/>
    <property type="molecule type" value="Genomic_DNA"/>
</dbReference>
<dbReference type="Pfam" id="PF13503">
    <property type="entry name" value="DUF4123"/>
    <property type="match status" value="1"/>
</dbReference>
<feature type="domain" description="DUF4123" evidence="1">
    <location>
        <begin position="30"/>
        <end position="153"/>
    </location>
</feature>
<reference evidence="2" key="1">
    <citation type="journal article" date="2010" name="BMC Genomics">
        <title>Genomes of three tomato pathogens within the Ralstonia solanacearum species complex reveal significant evolutionary divergence.</title>
        <authorList>
            <person name="Remenant B."/>
            <person name="Coupat-Goutaland B."/>
            <person name="Guidot A."/>
            <person name="Cellier G."/>
            <person name="Wicker E."/>
            <person name="Allen C."/>
            <person name="Fegan M."/>
            <person name="Pruvost O."/>
            <person name="Elbaz M."/>
            <person name="Calteau A."/>
            <person name="Salvignol G."/>
            <person name="Mornico D."/>
            <person name="Mangenot S."/>
            <person name="Barbe V."/>
            <person name="Medigue C."/>
            <person name="Prior P."/>
        </authorList>
    </citation>
    <scope>NUCLEOTIDE SEQUENCE [LARGE SCALE GENOMIC DNA]</scope>
    <source>
        <strain evidence="2">CFBP2957</strain>
        <plasmid evidence="2">RCFBPv3_mp</plasmid>
    </source>
</reference>
<protein>
    <recommendedName>
        <fullName evidence="1">DUF4123 domain-containing protein</fullName>
    </recommendedName>
</protein>
<evidence type="ECO:0000259" key="1">
    <source>
        <dbReference type="Pfam" id="PF13503"/>
    </source>
</evidence>
<geneLocation type="plasmid" evidence="2">
    <name>RCFBPv3_mp</name>
</geneLocation>
<name>D8P5Y9_RALSL</name>
<dbReference type="AlphaFoldDB" id="D8P5Y9"/>
<dbReference type="InterPro" id="IPR025391">
    <property type="entry name" value="DUF4123"/>
</dbReference>
<dbReference type="PATRIC" id="fig|859656.5.peg.4704"/>
<evidence type="ECO:0000313" key="2">
    <source>
        <dbReference type="EMBL" id="CBJ54325.1"/>
    </source>
</evidence>
<organism evidence="2">
    <name type="scientific">Ralstonia solanacearum CFBP2957</name>
    <dbReference type="NCBI Taxonomy" id="859656"/>
    <lineage>
        <taxon>Bacteria</taxon>
        <taxon>Pseudomonadati</taxon>
        <taxon>Pseudomonadota</taxon>
        <taxon>Betaproteobacteria</taxon>
        <taxon>Burkholderiales</taxon>
        <taxon>Burkholderiaceae</taxon>
        <taxon>Ralstonia</taxon>
        <taxon>Ralstonia solanacearum species complex</taxon>
    </lineage>
</organism>
<keyword evidence="2" id="KW-0614">Plasmid</keyword>
<accession>D8P5Y9</accession>
<gene>
    <name evidence="2" type="ORF">RCFBP_mp30239</name>
</gene>